<feature type="region of interest" description="Disordered" evidence="1">
    <location>
        <begin position="93"/>
        <end position="173"/>
    </location>
</feature>
<accession>A0A396GVK9</accession>
<evidence type="ECO:0000313" key="3">
    <source>
        <dbReference type="Proteomes" id="UP000265566"/>
    </source>
</evidence>
<feature type="compositionally biased region" description="Polar residues" evidence="1">
    <location>
        <begin position="137"/>
        <end position="148"/>
    </location>
</feature>
<dbReference type="InterPro" id="IPR036612">
    <property type="entry name" value="KH_dom_type_1_sf"/>
</dbReference>
<organism evidence="2 3">
    <name type="scientific">Medicago truncatula</name>
    <name type="common">Barrel medic</name>
    <name type="synonym">Medicago tribuloides</name>
    <dbReference type="NCBI Taxonomy" id="3880"/>
    <lineage>
        <taxon>Eukaryota</taxon>
        <taxon>Viridiplantae</taxon>
        <taxon>Streptophyta</taxon>
        <taxon>Embryophyta</taxon>
        <taxon>Tracheophyta</taxon>
        <taxon>Spermatophyta</taxon>
        <taxon>Magnoliopsida</taxon>
        <taxon>eudicotyledons</taxon>
        <taxon>Gunneridae</taxon>
        <taxon>Pentapetalae</taxon>
        <taxon>rosids</taxon>
        <taxon>fabids</taxon>
        <taxon>Fabales</taxon>
        <taxon>Fabaceae</taxon>
        <taxon>Papilionoideae</taxon>
        <taxon>50 kb inversion clade</taxon>
        <taxon>NPAAA clade</taxon>
        <taxon>Hologalegina</taxon>
        <taxon>IRL clade</taxon>
        <taxon>Trifolieae</taxon>
        <taxon>Medicago</taxon>
    </lineage>
</organism>
<name>A0A396GVK9_MEDTR</name>
<feature type="compositionally biased region" description="Basic and acidic residues" evidence="1">
    <location>
        <begin position="124"/>
        <end position="136"/>
    </location>
</feature>
<gene>
    <name evidence="2" type="ORF">MtrunA17_Chr7g0217251</name>
</gene>
<feature type="compositionally biased region" description="Low complexity" evidence="1">
    <location>
        <begin position="417"/>
        <end position="432"/>
    </location>
</feature>
<dbReference type="SUPFAM" id="SSF54791">
    <property type="entry name" value="Eukaryotic type KH-domain (KH-domain type I)"/>
    <property type="match status" value="1"/>
</dbReference>
<protein>
    <submittedName>
        <fullName evidence="2">Putative K domain, type 1 protein</fullName>
    </submittedName>
</protein>
<feature type="compositionally biased region" description="Polar residues" evidence="1">
    <location>
        <begin position="312"/>
        <end position="325"/>
    </location>
</feature>
<sequence>MCVYTAIFILFLLPESNHNENQVLHNLLSFSIFKLISLSLSLLHNLMAEEEVIVAAPDCKRKFEDQHSDDGENKRPCLYDDNQNYLANTNIHQEKKVVEPEENAHSEEIQDESKDNSEETAEPTDTKEIHVEEPSKSIEQLDSSSIDPTFQHDASFGQKQPISGSDTTTTQEIEVPSNKEFNLKDLLESIYEFENLMDAMFTEADDVDSPAREVPNEKFNLNDFLESIDKAEKLLNAMSAEDDDGGSPTLVARGLSPAQAIMGSDQIQIQVPNEKLIPQHLPDDSKERTVQVTGDKRQIEIAQEMIKETLNQPVKSSSGVFSQQAYRPPQGSGGPPLWDQQGSHYGHPPSYYYQHHWPYPSHNQSYAPTPYGNYPQHMAPRSSYGSGWEQRPHQSLQGPPSHNWGYDHYGGQRGHSSEVSSSAPHPSSIPQHCTGPYPLPSIGPSPVQMNYNYENLAPAQYPYGRHSTYPQAWAQANHAPPQQYGKPPLYGVPPSQGQHPQAYVHPRATQPGEIPYQGSTPAQSYGRPPLFGMPPSQGQHPESYGPPRATQPGEIPYHGSTPAQIYCRPPFYGMPPSQGQHPQSYGPPRATQPGKIPYQGSTPAQSHGRPPSYGVPPSQGQHPVLWRPP</sequence>
<evidence type="ECO:0000256" key="1">
    <source>
        <dbReference type="SAM" id="MobiDB-lite"/>
    </source>
</evidence>
<dbReference type="Gramene" id="rna38336">
    <property type="protein sequence ID" value="RHN44241.1"/>
    <property type="gene ID" value="gene38336"/>
</dbReference>
<feature type="region of interest" description="Disordered" evidence="1">
    <location>
        <begin position="478"/>
        <end position="629"/>
    </location>
</feature>
<reference evidence="3" key="1">
    <citation type="journal article" date="2018" name="Nat. Plants">
        <title>Whole-genome landscape of Medicago truncatula symbiotic genes.</title>
        <authorList>
            <person name="Pecrix Y."/>
            <person name="Staton S.E."/>
            <person name="Sallet E."/>
            <person name="Lelandais-Briere C."/>
            <person name="Moreau S."/>
            <person name="Carrere S."/>
            <person name="Blein T."/>
            <person name="Jardinaud M.F."/>
            <person name="Latrasse D."/>
            <person name="Zouine M."/>
            <person name="Zahm M."/>
            <person name="Kreplak J."/>
            <person name="Mayjonade B."/>
            <person name="Satge C."/>
            <person name="Perez M."/>
            <person name="Cauet S."/>
            <person name="Marande W."/>
            <person name="Chantry-Darmon C."/>
            <person name="Lopez-Roques C."/>
            <person name="Bouchez O."/>
            <person name="Berard A."/>
            <person name="Debelle F."/>
            <person name="Munos S."/>
            <person name="Bendahmane A."/>
            <person name="Berges H."/>
            <person name="Niebel A."/>
            <person name="Buitink J."/>
            <person name="Frugier F."/>
            <person name="Benhamed M."/>
            <person name="Crespi M."/>
            <person name="Gouzy J."/>
            <person name="Gamas P."/>
        </authorList>
    </citation>
    <scope>NUCLEOTIDE SEQUENCE [LARGE SCALE GENOMIC DNA]</scope>
    <source>
        <strain evidence="3">cv. Jemalong A17</strain>
    </source>
</reference>
<feature type="region of interest" description="Disordered" evidence="1">
    <location>
        <begin position="312"/>
        <end position="343"/>
    </location>
</feature>
<dbReference type="Proteomes" id="UP000265566">
    <property type="component" value="Chromosome 7"/>
</dbReference>
<feature type="compositionally biased region" description="Basic and acidic residues" evidence="1">
    <location>
        <begin position="93"/>
        <end position="117"/>
    </location>
</feature>
<proteinExistence type="predicted"/>
<comment type="caution">
    <text evidence="2">The sequence shown here is derived from an EMBL/GenBank/DDBJ whole genome shotgun (WGS) entry which is preliminary data.</text>
</comment>
<dbReference type="Gene3D" id="3.30.1370.10">
    <property type="entry name" value="K Homology domain, type 1"/>
    <property type="match status" value="1"/>
</dbReference>
<evidence type="ECO:0000313" key="2">
    <source>
        <dbReference type="EMBL" id="RHN44241.1"/>
    </source>
</evidence>
<feature type="compositionally biased region" description="Polar residues" evidence="1">
    <location>
        <begin position="157"/>
        <end position="172"/>
    </location>
</feature>
<dbReference type="GO" id="GO:0003723">
    <property type="term" value="F:RNA binding"/>
    <property type="evidence" value="ECO:0007669"/>
    <property type="project" value="InterPro"/>
</dbReference>
<dbReference type="CDD" id="cd00105">
    <property type="entry name" value="KH-I"/>
    <property type="match status" value="1"/>
</dbReference>
<dbReference type="AlphaFoldDB" id="A0A396GVK9"/>
<feature type="region of interest" description="Disordered" evidence="1">
    <location>
        <begin position="368"/>
        <end position="436"/>
    </location>
</feature>
<dbReference type="EMBL" id="PSQE01000007">
    <property type="protein sequence ID" value="RHN44241.1"/>
    <property type="molecule type" value="Genomic_DNA"/>
</dbReference>